<evidence type="ECO:0000313" key="2">
    <source>
        <dbReference type="EMBL" id="KAF2691808.1"/>
    </source>
</evidence>
<organism evidence="2 3">
    <name type="scientific">Lentithecium fluviatile CBS 122367</name>
    <dbReference type="NCBI Taxonomy" id="1168545"/>
    <lineage>
        <taxon>Eukaryota</taxon>
        <taxon>Fungi</taxon>
        <taxon>Dikarya</taxon>
        <taxon>Ascomycota</taxon>
        <taxon>Pezizomycotina</taxon>
        <taxon>Dothideomycetes</taxon>
        <taxon>Pleosporomycetidae</taxon>
        <taxon>Pleosporales</taxon>
        <taxon>Massarineae</taxon>
        <taxon>Lentitheciaceae</taxon>
        <taxon>Lentithecium</taxon>
    </lineage>
</organism>
<dbReference type="InterPro" id="IPR000182">
    <property type="entry name" value="GNAT_dom"/>
</dbReference>
<dbReference type="PANTHER" id="PTHR42791:SF2">
    <property type="entry name" value="N-ACETYLTRANSFERASE DOMAIN-CONTAINING PROTEIN"/>
    <property type="match status" value="1"/>
</dbReference>
<dbReference type="InterPro" id="IPR016181">
    <property type="entry name" value="Acyl_CoA_acyltransferase"/>
</dbReference>
<gene>
    <name evidence="2" type="ORF">K458DRAFT_411516</name>
</gene>
<reference evidence="2" key="1">
    <citation type="journal article" date="2020" name="Stud. Mycol.">
        <title>101 Dothideomycetes genomes: a test case for predicting lifestyles and emergence of pathogens.</title>
        <authorList>
            <person name="Haridas S."/>
            <person name="Albert R."/>
            <person name="Binder M."/>
            <person name="Bloem J."/>
            <person name="Labutti K."/>
            <person name="Salamov A."/>
            <person name="Andreopoulos B."/>
            <person name="Baker S."/>
            <person name="Barry K."/>
            <person name="Bills G."/>
            <person name="Bluhm B."/>
            <person name="Cannon C."/>
            <person name="Castanera R."/>
            <person name="Culley D."/>
            <person name="Daum C."/>
            <person name="Ezra D."/>
            <person name="Gonzalez J."/>
            <person name="Henrissat B."/>
            <person name="Kuo A."/>
            <person name="Liang C."/>
            <person name="Lipzen A."/>
            <person name="Lutzoni F."/>
            <person name="Magnuson J."/>
            <person name="Mondo S."/>
            <person name="Nolan M."/>
            <person name="Ohm R."/>
            <person name="Pangilinan J."/>
            <person name="Park H.-J."/>
            <person name="Ramirez L."/>
            <person name="Alfaro M."/>
            <person name="Sun H."/>
            <person name="Tritt A."/>
            <person name="Yoshinaga Y."/>
            <person name="Zwiers L.-H."/>
            <person name="Turgeon B."/>
            <person name="Goodwin S."/>
            <person name="Spatafora J."/>
            <person name="Crous P."/>
            <person name="Grigoriev I."/>
        </authorList>
    </citation>
    <scope>NUCLEOTIDE SEQUENCE</scope>
    <source>
        <strain evidence="2">CBS 122367</strain>
    </source>
</reference>
<name>A0A6G1JN07_9PLEO</name>
<dbReference type="OrthoDB" id="196847at2759"/>
<protein>
    <recommendedName>
        <fullName evidence="1">N-acetyltransferase domain-containing protein</fullName>
    </recommendedName>
</protein>
<dbReference type="CDD" id="cd04301">
    <property type="entry name" value="NAT_SF"/>
    <property type="match status" value="1"/>
</dbReference>
<dbReference type="EMBL" id="MU005569">
    <property type="protein sequence ID" value="KAF2691808.1"/>
    <property type="molecule type" value="Genomic_DNA"/>
</dbReference>
<dbReference type="Proteomes" id="UP000799291">
    <property type="component" value="Unassembled WGS sequence"/>
</dbReference>
<dbReference type="SUPFAM" id="SSF55729">
    <property type="entry name" value="Acyl-CoA N-acyltransferases (Nat)"/>
    <property type="match status" value="1"/>
</dbReference>
<dbReference type="AlphaFoldDB" id="A0A6G1JN07"/>
<proteinExistence type="predicted"/>
<dbReference type="GO" id="GO:0016747">
    <property type="term" value="F:acyltransferase activity, transferring groups other than amino-acyl groups"/>
    <property type="evidence" value="ECO:0007669"/>
    <property type="project" value="InterPro"/>
</dbReference>
<feature type="domain" description="N-acetyltransferase" evidence="1">
    <location>
        <begin position="178"/>
        <end position="233"/>
    </location>
</feature>
<dbReference type="Pfam" id="PF13508">
    <property type="entry name" value="Acetyltransf_7"/>
    <property type="match status" value="1"/>
</dbReference>
<dbReference type="InterPro" id="IPR052523">
    <property type="entry name" value="Trichothecene_AcTrans"/>
</dbReference>
<keyword evidence="3" id="KW-1185">Reference proteome</keyword>
<dbReference type="PANTHER" id="PTHR42791">
    <property type="entry name" value="GNAT FAMILY ACETYLTRANSFERASE"/>
    <property type="match status" value="1"/>
</dbReference>
<dbReference type="Gene3D" id="3.40.630.30">
    <property type="match status" value="1"/>
</dbReference>
<evidence type="ECO:0000313" key="3">
    <source>
        <dbReference type="Proteomes" id="UP000799291"/>
    </source>
</evidence>
<evidence type="ECO:0000259" key="1">
    <source>
        <dbReference type="Pfam" id="PF13508"/>
    </source>
</evidence>
<accession>A0A6G1JN07</accession>
<sequence length="280" mass="31088">MAAYRASFIKVPTHATNGIQTMPVEPHNRLKDSDISLSLCTSADAPSIASHMYATFPAAFWDKMEPLKLRHPDQPTRERRLATRLLPTFSNPNMKFVKAVHVPSGRTVGIAGWAAPGLPVHNVWRRDAVEFYGYKEIMGWSGEDVEEMWEGTSVEAWDGNFGSCDKIRANLMGDEPHWFLAPLMTWPDFQGRGVGSKLLNWAIVQADACDPPTPLYLESAPTARAVYMHCGFVPQGPVNFVRRGPAIVRGLEAEAKEKEIKVEKVNVESVEKEVDAVLAS</sequence>